<feature type="signal peptide" evidence="1">
    <location>
        <begin position="1"/>
        <end position="20"/>
    </location>
</feature>
<keyword evidence="3" id="KW-1185">Reference proteome</keyword>
<gene>
    <name evidence="2" type="ORF">M8A51_23985</name>
</gene>
<reference evidence="2" key="1">
    <citation type="submission" date="2022-05" db="EMBL/GenBank/DDBJ databases">
        <title>Schlegelella sp. nov., isolated from mangrove soil.</title>
        <authorList>
            <person name="Liu Y."/>
            <person name="Ge X."/>
            <person name="Liu W."/>
        </authorList>
    </citation>
    <scope>NUCLEOTIDE SEQUENCE</scope>
    <source>
        <strain evidence="2">S2-27</strain>
    </source>
</reference>
<evidence type="ECO:0008006" key="4">
    <source>
        <dbReference type="Google" id="ProtNLM"/>
    </source>
</evidence>
<proteinExistence type="predicted"/>
<dbReference type="EMBL" id="JAMKFE010000021">
    <property type="protein sequence ID" value="MCM5682603.1"/>
    <property type="molecule type" value="Genomic_DNA"/>
</dbReference>
<accession>A0ABT0YVH6</accession>
<evidence type="ECO:0000313" key="3">
    <source>
        <dbReference type="Proteomes" id="UP001165541"/>
    </source>
</evidence>
<name>A0ABT0YVH6_9BURK</name>
<evidence type="ECO:0000313" key="2">
    <source>
        <dbReference type="EMBL" id="MCM5682603.1"/>
    </source>
</evidence>
<protein>
    <recommendedName>
        <fullName evidence="4">DUF2147 domain-containing protein</fullName>
    </recommendedName>
</protein>
<feature type="chain" id="PRO_5046310843" description="DUF2147 domain-containing protein" evidence="1">
    <location>
        <begin position="21"/>
        <end position="156"/>
    </location>
</feature>
<evidence type="ECO:0000256" key="1">
    <source>
        <dbReference type="SAM" id="SignalP"/>
    </source>
</evidence>
<comment type="caution">
    <text evidence="2">The sequence shown here is derived from an EMBL/GenBank/DDBJ whole genome shotgun (WGS) entry which is preliminary data.</text>
</comment>
<sequence length="156" mass="16688">MKLRSRTAWLLCVVSCSAAAQSIDPRTGDPATIDPAHPPEHAQVVQLFLENAATPLSEHPACLGAPQIAAKLTLREILAAVLGYGLEREPKQRAVLRGGCEPGSHTDPSGKTTEGWTCSLHVLEMDKRGALHPGGFVSGTFTKDQWRLLPGSLMCL</sequence>
<dbReference type="Proteomes" id="UP001165541">
    <property type="component" value="Unassembled WGS sequence"/>
</dbReference>
<dbReference type="RefSeq" id="WP_251781137.1">
    <property type="nucleotide sequence ID" value="NZ_JAMKFE010000021.1"/>
</dbReference>
<organism evidence="2 3">
    <name type="scientific">Caldimonas mangrovi</name>
    <dbReference type="NCBI Taxonomy" id="2944811"/>
    <lineage>
        <taxon>Bacteria</taxon>
        <taxon>Pseudomonadati</taxon>
        <taxon>Pseudomonadota</taxon>
        <taxon>Betaproteobacteria</taxon>
        <taxon>Burkholderiales</taxon>
        <taxon>Sphaerotilaceae</taxon>
        <taxon>Caldimonas</taxon>
    </lineage>
</organism>
<keyword evidence="1" id="KW-0732">Signal</keyword>